<feature type="domain" description="Peptidase S33 tripeptidyl aminopeptidase-like C-terminal" evidence="5">
    <location>
        <begin position="418"/>
        <end position="516"/>
    </location>
</feature>
<dbReference type="GO" id="GO:0016787">
    <property type="term" value="F:hydrolase activity"/>
    <property type="evidence" value="ECO:0007669"/>
    <property type="project" value="UniProtKB-KW"/>
</dbReference>
<name>A0ABV9ABJ8_9ACTN</name>
<reference evidence="7" key="1">
    <citation type="journal article" date="2019" name="Int. J. Syst. Evol. Microbiol.">
        <title>The Global Catalogue of Microorganisms (GCM) 10K type strain sequencing project: providing services to taxonomists for standard genome sequencing and annotation.</title>
        <authorList>
            <consortium name="The Broad Institute Genomics Platform"/>
            <consortium name="The Broad Institute Genome Sequencing Center for Infectious Disease"/>
            <person name="Wu L."/>
            <person name="Ma J."/>
        </authorList>
    </citation>
    <scope>NUCLEOTIDE SEQUENCE [LARGE SCALE GENOMIC DNA]</scope>
    <source>
        <strain evidence="7">CGMCC 4.7357</strain>
    </source>
</reference>
<evidence type="ECO:0000313" key="7">
    <source>
        <dbReference type="Proteomes" id="UP001595997"/>
    </source>
</evidence>
<feature type="chain" id="PRO_5046791902" evidence="4">
    <location>
        <begin position="18"/>
        <end position="529"/>
    </location>
</feature>
<dbReference type="PANTHER" id="PTHR43248">
    <property type="entry name" value="2-SUCCINYL-6-HYDROXY-2,4-CYCLOHEXADIENE-1-CARBOXYLATE SYNTHASE"/>
    <property type="match status" value="1"/>
</dbReference>
<evidence type="ECO:0000259" key="5">
    <source>
        <dbReference type="Pfam" id="PF08386"/>
    </source>
</evidence>
<keyword evidence="3 6" id="KW-0378">Hydrolase</keyword>
<gene>
    <name evidence="6" type="ORF">ACFPA8_19955</name>
</gene>
<feature type="signal peptide" evidence="4">
    <location>
        <begin position="1"/>
        <end position="17"/>
    </location>
</feature>
<comment type="caution">
    <text evidence="6">The sequence shown here is derived from an EMBL/GenBank/DDBJ whole genome shotgun (WGS) entry which is preliminary data.</text>
</comment>
<dbReference type="Gene3D" id="3.40.50.1820">
    <property type="entry name" value="alpha/beta hydrolase"/>
    <property type="match status" value="1"/>
</dbReference>
<organism evidence="6 7">
    <name type="scientific">Streptomyces ovatisporus</name>
    <dbReference type="NCBI Taxonomy" id="1128682"/>
    <lineage>
        <taxon>Bacteria</taxon>
        <taxon>Bacillati</taxon>
        <taxon>Actinomycetota</taxon>
        <taxon>Actinomycetes</taxon>
        <taxon>Kitasatosporales</taxon>
        <taxon>Streptomycetaceae</taxon>
        <taxon>Streptomyces</taxon>
    </lineage>
</organism>
<dbReference type="InterPro" id="IPR013595">
    <property type="entry name" value="Pept_S33_TAP-like_C"/>
</dbReference>
<sequence>MRSAALHGTLGALVLTAATVVPSGGAPEVVPLPLRDARETAGTAAAASAAAATGIDWTKCPAAEQLPAPVECGKVTVPVDYAHPGGEKIRLTVSRKRATGTGRQGALLYNPGGPGGSGMSFPMYASPVGGGVWKKLNRAYDLVGYAPRGVGRSAPLKCGEAGARGRAARSPREPSAAFKRAMRRKAATYATACAKRAGGRLDHFTTPANARDLDVLRAALGNRKLNFVGTSYGSYLGSVYATLFPGRVRRLVLDSVVDPRPGRIWYRSDLEQNLAFERRWRDWKAWVARHHSVYRLGRTARAVQRNFDKVRSTLDTRHVGGSAGRNVGSRQLLADFLGVGYDEGTWAGHAAALSEFRHGDPQPLVGSAAPDRYGAAERANSDAVYNAVKCSDAPWPRDFARWDRDNTAVARKAPFQTWENAWTNLPCAYWHGRQTRPVDVRTRPGELPPVLLLAATRDPATPYEGALRTWQRLPGSSLVTERGAGTHGVADGNTCVDRHLTAYLLHGRTPGRAADCAARPAPEPLPDGS</sequence>
<evidence type="ECO:0000256" key="4">
    <source>
        <dbReference type="SAM" id="SignalP"/>
    </source>
</evidence>
<dbReference type="SUPFAM" id="SSF53474">
    <property type="entry name" value="alpha/beta-Hydrolases"/>
    <property type="match status" value="1"/>
</dbReference>
<dbReference type="InterPro" id="IPR051601">
    <property type="entry name" value="Serine_prot/Carboxylest_S33"/>
</dbReference>
<evidence type="ECO:0000256" key="1">
    <source>
        <dbReference type="ARBA" id="ARBA00010088"/>
    </source>
</evidence>
<dbReference type="InterPro" id="IPR029058">
    <property type="entry name" value="AB_hydrolase_fold"/>
</dbReference>
<dbReference type="Proteomes" id="UP001595997">
    <property type="component" value="Unassembled WGS sequence"/>
</dbReference>
<accession>A0ABV9ABJ8</accession>
<keyword evidence="2 4" id="KW-0732">Signal</keyword>
<evidence type="ECO:0000256" key="3">
    <source>
        <dbReference type="ARBA" id="ARBA00022801"/>
    </source>
</evidence>
<dbReference type="RefSeq" id="WP_386450364.1">
    <property type="nucleotide sequence ID" value="NZ_JBHSFH010000010.1"/>
</dbReference>
<evidence type="ECO:0000313" key="6">
    <source>
        <dbReference type="EMBL" id="MFC4496404.1"/>
    </source>
</evidence>
<dbReference type="Pfam" id="PF08386">
    <property type="entry name" value="Abhydrolase_4"/>
    <property type="match status" value="1"/>
</dbReference>
<comment type="similarity">
    <text evidence="1">Belongs to the peptidase S33 family.</text>
</comment>
<evidence type="ECO:0000256" key="2">
    <source>
        <dbReference type="ARBA" id="ARBA00022729"/>
    </source>
</evidence>
<dbReference type="EMBL" id="JBHSFH010000010">
    <property type="protein sequence ID" value="MFC4496404.1"/>
    <property type="molecule type" value="Genomic_DNA"/>
</dbReference>
<protein>
    <submittedName>
        <fullName evidence="6">Alpha/beta hydrolase</fullName>
    </submittedName>
</protein>
<proteinExistence type="inferred from homology"/>
<dbReference type="PANTHER" id="PTHR43248:SF29">
    <property type="entry name" value="TRIPEPTIDYL AMINOPEPTIDASE"/>
    <property type="match status" value="1"/>
</dbReference>
<keyword evidence="7" id="KW-1185">Reference proteome</keyword>